<evidence type="ECO:0000313" key="2">
    <source>
        <dbReference type="EMBL" id="OQE12351.1"/>
    </source>
</evidence>
<proteinExistence type="predicted"/>
<dbReference type="GO" id="GO:0005737">
    <property type="term" value="C:cytoplasm"/>
    <property type="evidence" value="ECO:0007669"/>
    <property type="project" value="TreeGrafter"/>
</dbReference>
<dbReference type="OrthoDB" id="5419162at2759"/>
<organism evidence="2 3">
    <name type="scientific">Penicillium vulpinum</name>
    <dbReference type="NCBI Taxonomy" id="29845"/>
    <lineage>
        <taxon>Eukaryota</taxon>
        <taxon>Fungi</taxon>
        <taxon>Dikarya</taxon>
        <taxon>Ascomycota</taxon>
        <taxon>Pezizomycotina</taxon>
        <taxon>Eurotiomycetes</taxon>
        <taxon>Eurotiomycetidae</taxon>
        <taxon>Eurotiales</taxon>
        <taxon>Aspergillaceae</taxon>
        <taxon>Penicillium</taxon>
    </lineage>
</organism>
<evidence type="ECO:0000256" key="1">
    <source>
        <dbReference type="SAM" id="MobiDB-lite"/>
    </source>
</evidence>
<dbReference type="Pfam" id="PF10346">
    <property type="entry name" value="Con-6"/>
    <property type="match status" value="3"/>
</dbReference>
<sequence length="163" mass="18674">MPYELPTTPKERITAARGYKAALQNDRVSVEAKDHAREMLLKLNEEEARQELGEESGHVPYHRHQQRSYENERPSSPEGIIGAARGYKAAIHNPLVSEEGKEHAWNMLEQMDDEEARQELYHQDDRPKDPVRVEAGLKAAQKNPLVSEDGHRRATEQLRDMEG</sequence>
<dbReference type="InterPro" id="IPR018824">
    <property type="entry name" value="Conidiation-specific_6"/>
</dbReference>
<dbReference type="Proteomes" id="UP000191518">
    <property type="component" value="Unassembled WGS sequence"/>
</dbReference>
<feature type="compositionally biased region" description="Basic and acidic residues" evidence="1">
    <location>
        <begin position="117"/>
        <end position="132"/>
    </location>
</feature>
<keyword evidence="3" id="KW-1185">Reference proteome</keyword>
<dbReference type="EMBL" id="MDYP01000001">
    <property type="protein sequence ID" value="OQE12351.1"/>
    <property type="molecule type" value="Genomic_DNA"/>
</dbReference>
<comment type="caution">
    <text evidence="2">The sequence shown here is derived from an EMBL/GenBank/DDBJ whole genome shotgun (WGS) entry which is preliminary data.</text>
</comment>
<accession>A0A1V6SED3</accession>
<dbReference type="PANTHER" id="PTHR36576:SF2">
    <property type="entry name" value="PROTEIN CON-6, PUTATIVE (AFU_ORTHOLOGUE AFUA_4G03615)-RELATED"/>
    <property type="match status" value="1"/>
</dbReference>
<protein>
    <submittedName>
        <fullName evidence="2">Uncharacterized protein</fullName>
    </submittedName>
</protein>
<dbReference type="InterPro" id="IPR052670">
    <property type="entry name" value="UPF0654_domain"/>
</dbReference>
<reference evidence="3" key="1">
    <citation type="journal article" date="2017" name="Nat. Microbiol.">
        <title>Global analysis of biosynthetic gene clusters reveals vast potential of secondary metabolite production in Penicillium species.</title>
        <authorList>
            <person name="Nielsen J.C."/>
            <person name="Grijseels S."/>
            <person name="Prigent S."/>
            <person name="Ji B."/>
            <person name="Dainat J."/>
            <person name="Nielsen K.F."/>
            <person name="Frisvad J.C."/>
            <person name="Workman M."/>
            <person name="Nielsen J."/>
        </authorList>
    </citation>
    <scope>NUCLEOTIDE SEQUENCE [LARGE SCALE GENOMIC DNA]</scope>
    <source>
        <strain evidence="3">IBT 29486</strain>
    </source>
</reference>
<feature type="region of interest" description="Disordered" evidence="1">
    <location>
        <begin position="45"/>
        <end position="85"/>
    </location>
</feature>
<name>A0A1V6SED3_9EURO</name>
<dbReference type="AlphaFoldDB" id="A0A1V6SED3"/>
<feature type="compositionally biased region" description="Basic and acidic residues" evidence="1">
    <location>
        <begin position="148"/>
        <end position="163"/>
    </location>
</feature>
<feature type="compositionally biased region" description="Basic and acidic residues" evidence="1">
    <location>
        <begin position="45"/>
        <end position="57"/>
    </location>
</feature>
<feature type="region of interest" description="Disordered" evidence="1">
    <location>
        <begin position="102"/>
        <end position="163"/>
    </location>
</feature>
<gene>
    <name evidence="2" type="ORF">PENVUL_c001G09500</name>
</gene>
<dbReference type="PANTHER" id="PTHR36576">
    <property type="entry name" value="UPF0654 PROTEIN C11D3.01C-RELATED"/>
    <property type="match status" value="1"/>
</dbReference>
<evidence type="ECO:0000313" key="3">
    <source>
        <dbReference type="Proteomes" id="UP000191518"/>
    </source>
</evidence>